<evidence type="ECO:0000256" key="5">
    <source>
        <dbReference type="NCBIfam" id="TIGR01378"/>
    </source>
</evidence>
<dbReference type="RefSeq" id="WP_130307839.1">
    <property type="nucleotide sequence ID" value="NZ_SHKN01000002.1"/>
</dbReference>
<dbReference type="GO" id="GO:0005524">
    <property type="term" value="F:ATP binding"/>
    <property type="evidence" value="ECO:0007669"/>
    <property type="project" value="UniProtKB-KW"/>
</dbReference>
<dbReference type="GO" id="GO:0006772">
    <property type="term" value="P:thiamine metabolic process"/>
    <property type="evidence" value="ECO:0007669"/>
    <property type="project" value="UniProtKB-UniRule"/>
</dbReference>
<gene>
    <name evidence="8" type="ORF">EV201_2425</name>
</gene>
<sequence>MRLKSAVILANGSFPVHEIPLNILKTSECLVCCDGAINKLETAGIKAHAIVGDLDSLSNDLKRKYQDIIHHFSNQDTNDLTKAVNWCLMNKINDITIVGATGERDDHMIGNIFLLPSYTKKMKVKMLTDYGIFTPVMRSRNFDSYIGQQVSIFSPQAETIITTANLRYELTNQKLDMLWQGTLNESMGDSFRIDFEGPSLIVYQEY</sequence>
<dbReference type="InterPro" id="IPR036759">
    <property type="entry name" value="TPK_catalytic_sf"/>
</dbReference>
<organism evidence="8 9">
    <name type="scientific">Ancylomarina subtilis</name>
    <dbReference type="NCBI Taxonomy" id="1639035"/>
    <lineage>
        <taxon>Bacteria</taxon>
        <taxon>Pseudomonadati</taxon>
        <taxon>Bacteroidota</taxon>
        <taxon>Bacteroidia</taxon>
        <taxon>Marinilabiliales</taxon>
        <taxon>Marinifilaceae</taxon>
        <taxon>Ancylomarina</taxon>
    </lineage>
</organism>
<dbReference type="GO" id="GO:0016301">
    <property type="term" value="F:kinase activity"/>
    <property type="evidence" value="ECO:0007669"/>
    <property type="project" value="UniProtKB-KW"/>
</dbReference>
<comment type="caution">
    <text evidence="8">The sequence shown here is derived from an EMBL/GenBank/DDBJ whole genome shotgun (WGS) entry which is preliminary data.</text>
</comment>
<evidence type="ECO:0000259" key="6">
    <source>
        <dbReference type="Pfam" id="PF04263"/>
    </source>
</evidence>
<dbReference type="GO" id="GO:0004788">
    <property type="term" value="F:thiamine diphosphokinase activity"/>
    <property type="evidence" value="ECO:0007669"/>
    <property type="project" value="UniProtKB-UniRule"/>
</dbReference>
<dbReference type="InterPro" id="IPR049442">
    <property type="entry name" value="Thi_PPkinase-like_C"/>
</dbReference>
<feature type="domain" description="Thiamin pyrophosphokinase catalytic" evidence="6">
    <location>
        <begin position="23"/>
        <end position="124"/>
    </location>
</feature>
<keyword evidence="9" id="KW-1185">Reference proteome</keyword>
<evidence type="ECO:0000256" key="3">
    <source>
        <dbReference type="ARBA" id="ARBA00022777"/>
    </source>
</evidence>
<keyword evidence="4" id="KW-0067">ATP-binding</keyword>
<dbReference type="AlphaFoldDB" id="A0A4Q7VD50"/>
<dbReference type="InterPro" id="IPR053149">
    <property type="entry name" value="TPK"/>
</dbReference>
<evidence type="ECO:0000256" key="1">
    <source>
        <dbReference type="ARBA" id="ARBA00022679"/>
    </source>
</evidence>
<reference evidence="8 9" key="1">
    <citation type="submission" date="2019-02" db="EMBL/GenBank/DDBJ databases">
        <title>Genomic Encyclopedia of Type Strains, Phase IV (KMG-IV): sequencing the most valuable type-strain genomes for metagenomic binning, comparative biology and taxonomic classification.</title>
        <authorList>
            <person name="Goeker M."/>
        </authorList>
    </citation>
    <scope>NUCLEOTIDE SEQUENCE [LARGE SCALE GENOMIC DNA]</scope>
    <source>
        <strain evidence="8 9">DSM 28825</strain>
    </source>
</reference>
<accession>A0A4Q7VD50</accession>
<evidence type="ECO:0000313" key="9">
    <source>
        <dbReference type="Proteomes" id="UP000293562"/>
    </source>
</evidence>
<evidence type="ECO:0000256" key="2">
    <source>
        <dbReference type="ARBA" id="ARBA00022741"/>
    </source>
</evidence>
<dbReference type="EMBL" id="SHKN01000002">
    <property type="protein sequence ID" value="RZT93273.1"/>
    <property type="molecule type" value="Genomic_DNA"/>
</dbReference>
<dbReference type="Gene3D" id="3.40.50.10240">
    <property type="entry name" value="Thiamin pyrophosphokinase, catalytic domain"/>
    <property type="match status" value="1"/>
</dbReference>
<name>A0A4Q7VD50_9BACT</name>
<keyword evidence="2" id="KW-0547">Nucleotide-binding</keyword>
<evidence type="ECO:0000313" key="8">
    <source>
        <dbReference type="EMBL" id="RZT93273.1"/>
    </source>
</evidence>
<proteinExistence type="predicted"/>
<dbReference type="Pfam" id="PF21275">
    <property type="entry name" value="Thi_PPkinase_C"/>
    <property type="match status" value="1"/>
</dbReference>
<dbReference type="PANTHER" id="PTHR41299:SF1">
    <property type="entry name" value="THIAMINE PYROPHOSPHOKINASE"/>
    <property type="match status" value="1"/>
</dbReference>
<dbReference type="InterPro" id="IPR006282">
    <property type="entry name" value="Thi_PPkinase"/>
</dbReference>
<keyword evidence="1" id="KW-0808">Transferase</keyword>
<dbReference type="GO" id="GO:0009229">
    <property type="term" value="P:thiamine diphosphate biosynthetic process"/>
    <property type="evidence" value="ECO:0007669"/>
    <property type="project" value="InterPro"/>
</dbReference>
<dbReference type="OrthoDB" id="1132102at2"/>
<dbReference type="Proteomes" id="UP000293562">
    <property type="component" value="Unassembled WGS sequence"/>
</dbReference>
<dbReference type="SUPFAM" id="SSF63999">
    <property type="entry name" value="Thiamin pyrophosphokinase, catalytic domain"/>
    <property type="match status" value="1"/>
</dbReference>
<evidence type="ECO:0000259" key="7">
    <source>
        <dbReference type="Pfam" id="PF21275"/>
    </source>
</evidence>
<evidence type="ECO:0000256" key="4">
    <source>
        <dbReference type="ARBA" id="ARBA00022840"/>
    </source>
</evidence>
<dbReference type="Pfam" id="PF04263">
    <property type="entry name" value="TPK_catalytic"/>
    <property type="match status" value="1"/>
</dbReference>
<dbReference type="PANTHER" id="PTHR41299">
    <property type="entry name" value="THIAMINE PYROPHOSPHOKINASE"/>
    <property type="match status" value="1"/>
</dbReference>
<dbReference type="NCBIfam" id="TIGR01378">
    <property type="entry name" value="thi_PPkinase"/>
    <property type="match status" value="1"/>
</dbReference>
<protein>
    <recommendedName>
        <fullName evidence="5">Thiamine diphosphokinase</fullName>
        <ecNumber evidence="5">2.7.6.2</ecNumber>
    </recommendedName>
</protein>
<dbReference type="InterPro" id="IPR007371">
    <property type="entry name" value="TPK_catalytic"/>
</dbReference>
<dbReference type="CDD" id="cd07995">
    <property type="entry name" value="TPK"/>
    <property type="match status" value="1"/>
</dbReference>
<dbReference type="EC" id="2.7.6.2" evidence="5"/>
<feature type="domain" description="Thiamin pyrophosphokinase-like substrate-binding" evidence="7">
    <location>
        <begin position="131"/>
        <end position="201"/>
    </location>
</feature>
<keyword evidence="3 8" id="KW-0418">Kinase</keyword>